<accession>A0A0F9UUS2</accession>
<gene>
    <name evidence="1" type="ORF">LCGC14_0221250</name>
</gene>
<sequence length="216" mass="25157">MPKLIDLTGKRFGRLVVICRDKKNRFGTLCWLCLCDCGKEKIILCGSLKSGKTKSCGCLRKEIISKIMTKHGHTKNRKQSQVYRSWYHIIQRCTNSNTKDYRWYGSRGITVCERWLKFENFLEDMGEAPIGYQIDRLDNNKGYYLENCRWVTPKQNGRNKRNNHLITHNGEIQCISAWAEETGISKNTILWRITHGWSPEKTLTTPGKMEKTSDCN</sequence>
<comment type="caution">
    <text evidence="1">The sequence shown here is derived from an EMBL/GenBank/DDBJ whole genome shotgun (WGS) entry which is preliminary data.</text>
</comment>
<evidence type="ECO:0008006" key="2">
    <source>
        <dbReference type="Google" id="ProtNLM"/>
    </source>
</evidence>
<dbReference type="AlphaFoldDB" id="A0A0F9UUS2"/>
<evidence type="ECO:0000313" key="1">
    <source>
        <dbReference type="EMBL" id="KKN91257.1"/>
    </source>
</evidence>
<reference evidence="1" key="1">
    <citation type="journal article" date="2015" name="Nature">
        <title>Complex archaea that bridge the gap between prokaryotes and eukaryotes.</title>
        <authorList>
            <person name="Spang A."/>
            <person name="Saw J.H."/>
            <person name="Jorgensen S.L."/>
            <person name="Zaremba-Niedzwiedzka K."/>
            <person name="Martijn J."/>
            <person name="Lind A.E."/>
            <person name="van Eijk R."/>
            <person name="Schleper C."/>
            <person name="Guy L."/>
            <person name="Ettema T.J."/>
        </authorList>
    </citation>
    <scope>NUCLEOTIDE SEQUENCE</scope>
</reference>
<dbReference type="EMBL" id="LAZR01000105">
    <property type="protein sequence ID" value="KKN91257.1"/>
    <property type="molecule type" value="Genomic_DNA"/>
</dbReference>
<name>A0A0F9UUS2_9ZZZZ</name>
<organism evidence="1">
    <name type="scientific">marine sediment metagenome</name>
    <dbReference type="NCBI Taxonomy" id="412755"/>
    <lineage>
        <taxon>unclassified sequences</taxon>
        <taxon>metagenomes</taxon>
        <taxon>ecological metagenomes</taxon>
    </lineage>
</organism>
<proteinExistence type="predicted"/>
<protein>
    <recommendedName>
        <fullName evidence="2">HNH nuclease domain-containing protein</fullName>
    </recommendedName>
</protein>